<evidence type="ECO:0000259" key="2">
    <source>
        <dbReference type="Pfam" id="PF01569"/>
    </source>
</evidence>
<organism evidence="3 4">
    <name type="scientific">Arenibacter arenosicollis</name>
    <dbReference type="NCBI Taxonomy" id="2762274"/>
    <lineage>
        <taxon>Bacteria</taxon>
        <taxon>Pseudomonadati</taxon>
        <taxon>Bacteroidota</taxon>
        <taxon>Flavobacteriia</taxon>
        <taxon>Flavobacteriales</taxon>
        <taxon>Flavobacteriaceae</taxon>
        <taxon>Arenibacter</taxon>
    </lineage>
</organism>
<dbReference type="RefSeq" id="WP_187583740.1">
    <property type="nucleotide sequence ID" value="NZ_JACLHY010000007.1"/>
</dbReference>
<dbReference type="InterPro" id="IPR000326">
    <property type="entry name" value="PAP2/HPO"/>
</dbReference>
<keyword evidence="4" id="KW-1185">Reference proteome</keyword>
<gene>
    <name evidence="3" type="ORF">H4O18_09135</name>
</gene>
<dbReference type="SUPFAM" id="SSF48317">
    <property type="entry name" value="Acid phosphatase/Vanadium-dependent haloperoxidase"/>
    <property type="match status" value="1"/>
</dbReference>
<keyword evidence="1" id="KW-0472">Membrane</keyword>
<comment type="caution">
    <text evidence="3">The sequence shown here is derived from an EMBL/GenBank/DDBJ whole genome shotgun (WGS) entry which is preliminary data.</text>
</comment>
<evidence type="ECO:0000313" key="3">
    <source>
        <dbReference type="EMBL" id="MBC8768154.1"/>
    </source>
</evidence>
<name>A0ABR7QM96_9FLAO</name>
<reference evidence="3 4" key="1">
    <citation type="submission" date="2020-08" db="EMBL/GenBank/DDBJ databases">
        <title>Arenibacter gaetbuli sp. nov., isolated from a sand dune.</title>
        <authorList>
            <person name="Park S."/>
            <person name="Yoon J.-H."/>
        </authorList>
    </citation>
    <scope>NUCLEOTIDE SEQUENCE [LARGE SCALE GENOMIC DNA]</scope>
    <source>
        <strain evidence="3 4">BSSL-BM3</strain>
    </source>
</reference>
<keyword evidence="1" id="KW-0812">Transmembrane</keyword>
<dbReference type="EMBL" id="JACLHY010000007">
    <property type="protein sequence ID" value="MBC8768154.1"/>
    <property type="molecule type" value="Genomic_DNA"/>
</dbReference>
<keyword evidence="1" id="KW-1133">Transmembrane helix</keyword>
<accession>A0ABR7QM96</accession>
<dbReference type="Pfam" id="PF01569">
    <property type="entry name" value="PAP2"/>
    <property type="match status" value="1"/>
</dbReference>
<dbReference type="InterPro" id="IPR036938">
    <property type="entry name" value="PAP2/HPO_sf"/>
</dbReference>
<proteinExistence type="predicted"/>
<dbReference type="Proteomes" id="UP000618952">
    <property type="component" value="Unassembled WGS sequence"/>
</dbReference>
<evidence type="ECO:0000256" key="1">
    <source>
        <dbReference type="SAM" id="Phobius"/>
    </source>
</evidence>
<feature type="domain" description="Phosphatidic acid phosphatase type 2/haloperoxidase" evidence="2">
    <location>
        <begin position="114"/>
        <end position="195"/>
    </location>
</feature>
<feature type="transmembrane region" description="Helical" evidence="1">
    <location>
        <begin position="78"/>
        <end position="98"/>
    </location>
</feature>
<dbReference type="CDD" id="cd01610">
    <property type="entry name" value="PAP2_like"/>
    <property type="match status" value="1"/>
</dbReference>
<protein>
    <recommendedName>
        <fullName evidence="2">Phosphatidic acid phosphatase type 2/haloperoxidase domain-containing protein</fullName>
    </recommendedName>
</protein>
<sequence length="200" mass="22237">MIRYIPKDIAQFGQFTVQRENILWTSLAIASTGALIPLDQHITDFSIDLGEPTGWNQDHSYNKLFGVFRVIPNDINSAVYYVGNGGTTLLLSGGFYVFGKFSNNYRAFNTANELVEVLLSVGVITQTIKRITGRQSPIRAMETGHPGGHWTPFPSFKAYQTNTPNYDAMPSGHVATFMATITVIATNYPEIRWTNQLAIP</sequence>
<feature type="transmembrane region" description="Helical" evidence="1">
    <location>
        <begin position="21"/>
        <end position="38"/>
    </location>
</feature>
<evidence type="ECO:0000313" key="4">
    <source>
        <dbReference type="Proteomes" id="UP000618952"/>
    </source>
</evidence>